<sequence>MKWVTSVVRVVRTTDRPSRLALGRTGEELASEHLRGQGLTVLSRNWRCREGELDVIATDGERLIVCEVKTRSGRRFGAPEEAVTEDKQARIRRLAGRWLATYRVAWCPVRFDVIAVDCAPGATPQVRHIVGAF</sequence>
<gene>
    <name evidence="3" type="ORF">SacmaDRAFT_1370</name>
</gene>
<comment type="similarity">
    <text evidence="1 2">Belongs to the UPF0102 family.</text>
</comment>
<name>H5WZI7_9PSEU</name>
<dbReference type="PANTHER" id="PTHR34039:SF1">
    <property type="entry name" value="UPF0102 PROTEIN YRAN"/>
    <property type="match status" value="1"/>
</dbReference>
<dbReference type="PANTHER" id="PTHR34039">
    <property type="entry name" value="UPF0102 PROTEIN YRAN"/>
    <property type="match status" value="1"/>
</dbReference>
<dbReference type="Pfam" id="PF02021">
    <property type="entry name" value="UPF0102"/>
    <property type="match status" value="1"/>
</dbReference>
<evidence type="ECO:0000313" key="3">
    <source>
        <dbReference type="EMBL" id="EHR49649.1"/>
    </source>
</evidence>
<dbReference type="InterPro" id="IPR011856">
    <property type="entry name" value="tRNA_endonuc-like_dom_sf"/>
</dbReference>
<dbReference type="eggNOG" id="COG0792">
    <property type="taxonomic scope" value="Bacteria"/>
</dbReference>
<dbReference type="EMBL" id="CM001439">
    <property type="protein sequence ID" value="EHR49649.1"/>
    <property type="molecule type" value="Genomic_DNA"/>
</dbReference>
<organism evidence="3 4">
    <name type="scientific">Saccharomonospora marina XMU15</name>
    <dbReference type="NCBI Taxonomy" id="882083"/>
    <lineage>
        <taxon>Bacteria</taxon>
        <taxon>Bacillati</taxon>
        <taxon>Actinomycetota</taxon>
        <taxon>Actinomycetes</taxon>
        <taxon>Pseudonocardiales</taxon>
        <taxon>Pseudonocardiaceae</taxon>
        <taxon>Saccharomonospora</taxon>
    </lineage>
</organism>
<dbReference type="NCBIfam" id="NF009154">
    <property type="entry name" value="PRK12497.3-3"/>
    <property type="match status" value="1"/>
</dbReference>
<proteinExistence type="inferred from homology"/>
<dbReference type="HOGENOM" id="CLU_115353_2_3_11"/>
<dbReference type="SUPFAM" id="SSF52980">
    <property type="entry name" value="Restriction endonuclease-like"/>
    <property type="match status" value="1"/>
</dbReference>
<dbReference type="Proteomes" id="UP000004926">
    <property type="component" value="Chromosome"/>
</dbReference>
<keyword evidence="4" id="KW-1185">Reference proteome</keyword>
<dbReference type="Gene3D" id="3.40.1350.10">
    <property type="match status" value="1"/>
</dbReference>
<accession>H5WZI7</accession>
<dbReference type="CDD" id="cd20736">
    <property type="entry name" value="PoNe_Nuclease"/>
    <property type="match status" value="1"/>
</dbReference>
<dbReference type="AlphaFoldDB" id="H5WZI7"/>
<protein>
    <recommendedName>
        <fullName evidence="2">UPF0102 protein SacmaDRAFT_1370</fullName>
    </recommendedName>
</protein>
<dbReference type="RefSeq" id="WP_009153035.1">
    <property type="nucleotide sequence ID" value="NZ_CM001439.1"/>
</dbReference>
<evidence type="ECO:0000256" key="1">
    <source>
        <dbReference type="ARBA" id="ARBA00006738"/>
    </source>
</evidence>
<dbReference type="STRING" id="882083.SacmaDRAFT_1370"/>
<dbReference type="HAMAP" id="MF_00048">
    <property type="entry name" value="UPF0102"/>
    <property type="match status" value="1"/>
</dbReference>
<dbReference type="InterPro" id="IPR003509">
    <property type="entry name" value="UPF0102_YraN-like"/>
</dbReference>
<dbReference type="GO" id="GO:0003676">
    <property type="term" value="F:nucleic acid binding"/>
    <property type="evidence" value="ECO:0007669"/>
    <property type="project" value="InterPro"/>
</dbReference>
<dbReference type="InterPro" id="IPR011335">
    <property type="entry name" value="Restrct_endonuc-II-like"/>
</dbReference>
<evidence type="ECO:0000313" key="4">
    <source>
        <dbReference type="Proteomes" id="UP000004926"/>
    </source>
</evidence>
<evidence type="ECO:0000256" key="2">
    <source>
        <dbReference type="HAMAP-Rule" id="MF_00048"/>
    </source>
</evidence>
<dbReference type="NCBIfam" id="TIGR00252">
    <property type="entry name" value="YraN family protein"/>
    <property type="match status" value="1"/>
</dbReference>
<reference evidence="3 4" key="1">
    <citation type="journal article" date="2012" name="Stand. Genomic Sci.">
        <title>Genome sequence of the ocean sediment bacterium Saccharomonospora marina type strain (XMU15(T)).</title>
        <authorList>
            <person name="Klenk H.P."/>
            <person name="Lu M."/>
            <person name="Lucas S."/>
            <person name="Lapidus A."/>
            <person name="Copeland A."/>
            <person name="Pitluck S."/>
            <person name="Goodwin L.A."/>
            <person name="Han C."/>
            <person name="Tapia R."/>
            <person name="Brambilla E.M."/>
            <person name="Potter G."/>
            <person name="Land M."/>
            <person name="Ivanova N."/>
            <person name="Rohde M."/>
            <person name="Goker M."/>
            <person name="Detter J.C."/>
            <person name="Li W.J."/>
            <person name="Kyrpides N.C."/>
            <person name="Woyke T."/>
        </authorList>
    </citation>
    <scope>NUCLEOTIDE SEQUENCE [LARGE SCALE GENOMIC DNA]</scope>
    <source>
        <strain evidence="3 4">XMU15</strain>
    </source>
</reference>
<dbReference type="NCBIfam" id="NF009150">
    <property type="entry name" value="PRK12497.1-3"/>
    <property type="match status" value="1"/>
</dbReference>